<keyword evidence="2" id="KW-1185">Reference proteome</keyword>
<comment type="caution">
    <text evidence="1">The sequence shown here is derived from an EMBL/GenBank/DDBJ whole genome shotgun (WGS) entry which is preliminary data.</text>
</comment>
<gene>
    <name evidence="1" type="ORF">BV22DRAFT_1103749</name>
</gene>
<dbReference type="EMBL" id="MU266368">
    <property type="protein sequence ID" value="KAH7927323.1"/>
    <property type="molecule type" value="Genomic_DNA"/>
</dbReference>
<proteinExistence type="predicted"/>
<name>A0ACB8BRV5_9AGAM</name>
<organism evidence="1 2">
    <name type="scientific">Leucogyrophana mollusca</name>
    <dbReference type="NCBI Taxonomy" id="85980"/>
    <lineage>
        <taxon>Eukaryota</taxon>
        <taxon>Fungi</taxon>
        <taxon>Dikarya</taxon>
        <taxon>Basidiomycota</taxon>
        <taxon>Agaricomycotina</taxon>
        <taxon>Agaricomycetes</taxon>
        <taxon>Agaricomycetidae</taxon>
        <taxon>Boletales</taxon>
        <taxon>Boletales incertae sedis</taxon>
        <taxon>Leucogyrophana</taxon>
    </lineage>
</organism>
<evidence type="ECO:0000313" key="2">
    <source>
        <dbReference type="Proteomes" id="UP000790709"/>
    </source>
</evidence>
<accession>A0ACB8BRV5</accession>
<protein>
    <submittedName>
        <fullName evidence="1">MFS general substrate transporter</fullName>
    </submittedName>
</protein>
<dbReference type="Proteomes" id="UP000790709">
    <property type="component" value="Unassembled WGS sequence"/>
</dbReference>
<evidence type="ECO:0000313" key="1">
    <source>
        <dbReference type="EMBL" id="KAH7927323.1"/>
    </source>
</evidence>
<reference evidence="1" key="1">
    <citation type="journal article" date="2021" name="New Phytol.">
        <title>Evolutionary innovations through gain and loss of genes in the ectomycorrhizal Boletales.</title>
        <authorList>
            <person name="Wu G."/>
            <person name="Miyauchi S."/>
            <person name="Morin E."/>
            <person name="Kuo A."/>
            <person name="Drula E."/>
            <person name="Varga T."/>
            <person name="Kohler A."/>
            <person name="Feng B."/>
            <person name="Cao Y."/>
            <person name="Lipzen A."/>
            <person name="Daum C."/>
            <person name="Hundley H."/>
            <person name="Pangilinan J."/>
            <person name="Johnson J."/>
            <person name="Barry K."/>
            <person name="LaButti K."/>
            <person name="Ng V."/>
            <person name="Ahrendt S."/>
            <person name="Min B."/>
            <person name="Choi I.G."/>
            <person name="Park H."/>
            <person name="Plett J.M."/>
            <person name="Magnuson J."/>
            <person name="Spatafora J.W."/>
            <person name="Nagy L.G."/>
            <person name="Henrissat B."/>
            <person name="Grigoriev I.V."/>
            <person name="Yang Z.L."/>
            <person name="Xu J."/>
            <person name="Martin F.M."/>
        </authorList>
    </citation>
    <scope>NUCLEOTIDE SEQUENCE</scope>
    <source>
        <strain evidence="1">KUC20120723A-06</strain>
    </source>
</reference>
<sequence>MEGFATAKPCPSSSHEEQHIVPKNRLCIVFFGLMCSTFLAALDQTIIATTLPTIVAHLGSGKNYSWVGSAYMLAAAVFGPLYGTLSNMIGRKPLLFGSIAVFLLGSVLCGSAQNMTWLIVARAVQGLGGGGIIQLVNITVSDIVPSGNEPPDDFSAPSRGLYSGYIDATYGIASVIGPLLGGVLTDHISWRLCFFFINLPTGGLAGGLLFGFLNLNPKPDQGKSLADHIRDFDFGGLLLIVIGIVCFLVGLDSSQAAWSSPETITLLTVGGAFLVAGAINEICTKLTAIIPSRLFKTRSTGIILISSFIHALTFFAGNYLPLYHQVLGASATGAGVRMLPFSVGNSLASIVSGIVVTRTCSYRHTMWFAWALMVIGWGLMTRLDSTSSTLEKELYPLIVTAGIGCLFQVPLIGLQAAMPVSDMAASSGALMFIRTLGAVVGIATGEAIISSVLPHKLQVIAGLDLGMTAASLNNGIARIHEIADTGLRDAVMHAYARSISTIWVMNTPLSAFAFLLTLLIRAYSLKRTVIHGNEKDVDIEMEILEKATATEDGIKVADMQVTPMKIL</sequence>